<sequence>MNKFKQNFMGLGLIKLLIYGFFLLFLIIPLLSVFLVAFTDEPINVFGSLVSWEQMQITIDQLKNATLDNFKAMFTYGSYFRGLINSLKLSLIVSLWVLIICIPIAYGIARTKMPFKRTISALCTVPLVIPTFISAYAFIIMFGRSGWVTYIYEKMGGEGMLIDPYSMTGIAIVQIFFFFPYALWPMVAAFKISDISLEEASRNMGSRGWLTFITVTFPLALPGMLSTLLVIFAVSFSDFGTPIILAPNDLNLIVVDAYREISGFFNWGGAAILTVIMIAVAGVVYWLQNYLLKDKNYDVLSGKPKQVKLNKNKALTIPLTIFSGIVVLIPILAMITVFLQSIATTWGRDPLPSGYTFDHYRTIFTSSLGNIQNSLVLAGGALILSAVIATFVSYFVVRQRSTTLDFMTTIPLIVPGIAFGIALIQTFNTAPLQLTGTALILIIAYSIRRLPYMVRSTVGTMRAIKQDIEEAAVSLGASTLTAATTVVGPLMLPGIAAGSILVFVTVIKETSVSILMAPAEWAPMSLAIFQNVLRAEYYSAAAMSVILVIIVLVLQAIANKLSGGNKSHE</sequence>
<dbReference type="AlphaFoldDB" id="A0A917XVB3"/>
<keyword evidence="11" id="KW-1185">Reference proteome</keyword>
<feature type="transmembrane region" description="Helical" evidence="8">
    <location>
        <begin position="375"/>
        <end position="397"/>
    </location>
</feature>
<name>A0A917XVB3_9BACI</name>
<comment type="similarity">
    <text evidence="8">Belongs to the binding-protein-dependent transport system permease family.</text>
</comment>
<comment type="subcellular location">
    <subcellularLocation>
        <location evidence="1">Cell inner membrane</location>
        <topology evidence="1">Multi-pass membrane protein</topology>
    </subcellularLocation>
    <subcellularLocation>
        <location evidence="8">Cell membrane</location>
        <topology evidence="8">Multi-pass membrane protein</topology>
    </subcellularLocation>
</comment>
<dbReference type="GO" id="GO:0055085">
    <property type="term" value="P:transmembrane transport"/>
    <property type="evidence" value="ECO:0007669"/>
    <property type="project" value="InterPro"/>
</dbReference>
<evidence type="ECO:0000256" key="8">
    <source>
        <dbReference type="RuleBase" id="RU363032"/>
    </source>
</evidence>
<dbReference type="SUPFAM" id="SSF161098">
    <property type="entry name" value="MetI-like"/>
    <property type="match status" value="2"/>
</dbReference>
<evidence type="ECO:0000256" key="4">
    <source>
        <dbReference type="ARBA" id="ARBA00022519"/>
    </source>
</evidence>
<keyword evidence="3" id="KW-1003">Cell membrane</keyword>
<dbReference type="EMBL" id="BMOS01000005">
    <property type="protein sequence ID" value="GGN53228.1"/>
    <property type="molecule type" value="Genomic_DNA"/>
</dbReference>
<dbReference type="PROSITE" id="PS50928">
    <property type="entry name" value="ABC_TM1"/>
    <property type="match status" value="2"/>
</dbReference>
<keyword evidence="4" id="KW-0997">Cell inner membrane</keyword>
<feature type="transmembrane region" description="Helical" evidence="8">
    <location>
        <begin position="404"/>
        <end position="424"/>
    </location>
</feature>
<keyword evidence="2 8" id="KW-0813">Transport</keyword>
<reference evidence="10" key="2">
    <citation type="submission" date="2020-09" db="EMBL/GenBank/DDBJ databases">
        <authorList>
            <person name="Sun Q."/>
            <person name="Ohkuma M."/>
        </authorList>
    </citation>
    <scope>NUCLEOTIDE SEQUENCE</scope>
    <source>
        <strain evidence="10">JCM 17251</strain>
    </source>
</reference>
<dbReference type="Proteomes" id="UP000624041">
    <property type="component" value="Unassembled WGS sequence"/>
</dbReference>
<keyword evidence="6 8" id="KW-1133">Transmembrane helix</keyword>
<feature type="domain" description="ABC transmembrane type-1" evidence="9">
    <location>
        <begin position="371"/>
        <end position="558"/>
    </location>
</feature>
<comment type="caution">
    <text evidence="10">The sequence shown here is derived from an EMBL/GenBank/DDBJ whole genome shotgun (WGS) entry which is preliminary data.</text>
</comment>
<feature type="transmembrane region" description="Helical" evidence="8">
    <location>
        <begin position="430"/>
        <end position="447"/>
    </location>
</feature>
<evidence type="ECO:0000256" key="1">
    <source>
        <dbReference type="ARBA" id="ARBA00004429"/>
    </source>
</evidence>
<evidence type="ECO:0000256" key="5">
    <source>
        <dbReference type="ARBA" id="ARBA00022692"/>
    </source>
</evidence>
<accession>A0A917XVB3</accession>
<feature type="transmembrane region" description="Helical" evidence="8">
    <location>
        <begin position="165"/>
        <end position="188"/>
    </location>
</feature>
<evidence type="ECO:0000256" key="2">
    <source>
        <dbReference type="ARBA" id="ARBA00022448"/>
    </source>
</evidence>
<proteinExistence type="inferred from homology"/>
<dbReference type="CDD" id="cd06261">
    <property type="entry name" value="TM_PBP2"/>
    <property type="match status" value="2"/>
</dbReference>
<dbReference type="RefSeq" id="WP_188856236.1">
    <property type="nucleotide sequence ID" value="NZ_BMOS01000005.1"/>
</dbReference>
<evidence type="ECO:0000259" key="9">
    <source>
        <dbReference type="PROSITE" id="PS50928"/>
    </source>
</evidence>
<dbReference type="PANTHER" id="PTHR43357:SF3">
    <property type="entry name" value="FE(3+)-TRANSPORT SYSTEM PERMEASE PROTEIN FBPB 2"/>
    <property type="match status" value="1"/>
</dbReference>
<protein>
    <submittedName>
        <fullName evidence="10">ABC transporter permease</fullName>
    </submittedName>
</protein>
<dbReference type="GO" id="GO:0005886">
    <property type="term" value="C:plasma membrane"/>
    <property type="evidence" value="ECO:0007669"/>
    <property type="project" value="UniProtKB-SubCell"/>
</dbReference>
<dbReference type="InterPro" id="IPR000515">
    <property type="entry name" value="MetI-like"/>
</dbReference>
<gene>
    <name evidence="10" type="ORF">GCM10007971_09490</name>
</gene>
<evidence type="ECO:0000313" key="10">
    <source>
        <dbReference type="EMBL" id="GGN53228.1"/>
    </source>
</evidence>
<evidence type="ECO:0000256" key="7">
    <source>
        <dbReference type="ARBA" id="ARBA00023136"/>
    </source>
</evidence>
<evidence type="ECO:0000256" key="3">
    <source>
        <dbReference type="ARBA" id="ARBA00022475"/>
    </source>
</evidence>
<feature type="domain" description="ABC transmembrane type-1" evidence="9">
    <location>
        <begin position="83"/>
        <end position="288"/>
    </location>
</feature>
<organism evidence="10 11">
    <name type="scientific">Oceanobacillus indicireducens</name>
    <dbReference type="NCBI Taxonomy" id="1004261"/>
    <lineage>
        <taxon>Bacteria</taxon>
        <taxon>Bacillati</taxon>
        <taxon>Bacillota</taxon>
        <taxon>Bacilli</taxon>
        <taxon>Bacillales</taxon>
        <taxon>Bacillaceae</taxon>
        <taxon>Oceanobacillus</taxon>
    </lineage>
</organism>
<feature type="transmembrane region" description="Helical" evidence="8">
    <location>
        <begin position="494"/>
        <end position="516"/>
    </location>
</feature>
<evidence type="ECO:0000313" key="11">
    <source>
        <dbReference type="Proteomes" id="UP000624041"/>
    </source>
</evidence>
<feature type="transmembrane region" description="Helical" evidence="8">
    <location>
        <begin position="209"/>
        <end position="234"/>
    </location>
</feature>
<feature type="transmembrane region" description="Helical" evidence="8">
    <location>
        <begin position="264"/>
        <end position="287"/>
    </location>
</feature>
<feature type="transmembrane region" description="Helical" evidence="8">
    <location>
        <begin position="315"/>
        <end position="343"/>
    </location>
</feature>
<keyword evidence="5 8" id="KW-0812">Transmembrane</keyword>
<dbReference type="PANTHER" id="PTHR43357">
    <property type="entry name" value="INNER MEMBRANE ABC TRANSPORTER PERMEASE PROTEIN YDCV"/>
    <property type="match status" value="1"/>
</dbReference>
<feature type="transmembrane region" description="Helical" evidence="8">
    <location>
        <begin position="89"/>
        <end position="109"/>
    </location>
</feature>
<keyword evidence="7 8" id="KW-0472">Membrane</keyword>
<evidence type="ECO:0000256" key="6">
    <source>
        <dbReference type="ARBA" id="ARBA00022989"/>
    </source>
</evidence>
<feature type="transmembrane region" description="Helical" evidence="8">
    <location>
        <begin position="537"/>
        <end position="558"/>
    </location>
</feature>
<feature type="transmembrane region" description="Helical" evidence="8">
    <location>
        <begin position="12"/>
        <end position="38"/>
    </location>
</feature>
<dbReference type="InterPro" id="IPR035906">
    <property type="entry name" value="MetI-like_sf"/>
</dbReference>
<feature type="transmembrane region" description="Helical" evidence="8">
    <location>
        <begin position="121"/>
        <end position="145"/>
    </location>
</feature>
<dbReference type="Gene3D" id="1.10.3720.10">
    <property type="entry name" value="MetI-like"/>
    <property type="match status" value="2"/>
</dbReference>
<dbReference type="Pfam" id="PF00528">
    <property type="entry name" value="BPD_transp_1"/>
    <property type="match status" value="2"/>
</dbReference>
<reference evidence="10" key="1">
    <citation type="journal article" date="2014" name="Int. J. Syst. Evol. Microbiol.">
        <title>Complete genome sequence of Corynebacterium casei LMG S-19264T (=DSM 44701T), isolated from a smear-ripened cheese.</title>
        <authorList>
            <consortium name="US DOE Joint Genome Institute (JGI-PGF)"/>
            <person name="Walter F."/>
            <person name="Albersmeier A."/>
            <person name="Kalinowski J."/>
            <person name="Ruckert C."/>
        </authorList>
    </citation>
    <scope>NUCLEOTIDE SEQUENCE</scope>
    <source>
        <strain evidence="10">JCM 17251</strain>
    </source>
</reference>